<protein>
    <recommendedName>
        <fullName evidence="3">PASTA domain-containing protein</fullName>
    </recommendedName>
</protein>
<sequence length="422" mass="41879">MPDVPSAAPAGWFPDGSGQLRYWDGAAWTQHFAPMVQPVAPQAQAPKDAVLAAVAAAQQAEQAKAARAADAARVQAERAAVAEQQRAAKVAQREAAMQAKAAERDATVRAKAERMAATIAIPAPTPAWPAPTAVGAPVAPTASTAVLGDTRPGIHPAATWIVASVAALVILISAAGGGFRGMFVSLGLVALAAALYTVVFGRRGFVPALTSRPRGTVTAVGAVLMLIVGAALPAGASGSAPAPALAAVATATPSPTPTPSAKPTPVVHVVEDVSAKTATDARSLLREAGYVVQYVLESGEKTSVTDGMTVKSQSPAPGSRVDGGSTVTLTLLAPAPEPTVEPTVAPAPAPAAPAPAPKPAAPAPAPAAPAPAAPEPAQQTGGINPGGFCSSVGTVAQADNGRSYKCGGKGPDASGKYHWNTM</sequence>
<dbReference type="InterPro" id="IPR018929">
    <property type="entry name" value="DUF2510"/>
</dbReference>
<dbReference type="STRING" id="31965.AWH51_13355"/>
<dbReference type="PROSITE" id="PS51178">
    <property type="entry name" value="PASTA"/>
    <property type="match status" value="1"/>
</dbReference>
<evidence type="ECO:0000313" key="4">
    <source>
        <dbReference type="EMBL" id="KZC94501.1"/>
    </source>
</evidence>
<evidence type="ECO:0000256" key="2">
    <source>
        <dbReference type="SAM" id="Phobius"/>
    </source>
</evidence>
<evidence type="ECO:0000256" key="1">
    <source>
        <dbReference type="SAM" id="MobiDB-lite"/>
    </source>
</evidence>
<comment type="caution">
    <text evidence="4">The sequence shown here is derived from an EMBL/GenBank/DDBJ whole genome shotgun (WGS) entry which is preliminary data.</text>
</comment>
<dbReference type="Pfam" id="PF10708">
    <property type="entry name" value="DUF2510"/>
    <property type="match status" value="1"/>
</dbReference>
<feature type="region of interest" description="Disordered" evidence="1">
    <location>
        <begin position="400"/>
        <end position="422"/>
    </location>
</feature>
<feature type="transmembrane region" description="Helical" evidence="2">
    <location>
        <begin position="217"/>
        <end position="236"/>
    </location>
</feature>
<feature type="compositionally biased region" description="Polar residues" evidence="1">
    <location>
        <begin position="304"/>
        <end position="316"/>
    </location>
</feature>
<dbReference type="OrthoDB" id="5244233at2"/>
<keyword evidence="2" id="KW-0812">Transmembrane</keyword>
<feature type="compositionally biased region" description="Pro residues" evidence="1">
    <location>
        <begin position="337"/>
        <end position="374"/>
    </location>
</feature>
<proteinExistence type="predicted"/>
<keyword evidence="2" id="KW-1133">Transmembrane helix</keyword>
<keyword evidence="2" id="KW-0472">Membrane</keyword>
<accession>A0A154UZH6</accession>
<feature type="region of interest" description="Disordered" evidence="1">
    <location>
        <begin position="337"/>
        <end position="385"/>
    </location>
</feature>
<dbReference type="EMBL" id="LQXA01000042">
    <property type="protein sequence ID" value="KZC94501.1"/>
    <property type="molecule type" value="Genomic_DNA"/>
</dbReference>
<dbReference type="InterPro" id="IPR005543">
    <property type="entry name" value="PASTA_dom"/>
</dbReference>
<dbReference type="SMART" id="SM00740">
    <property type="entry name" value="PASTA"/>
    <property type="match status" value="1"/>
</dbReference>
<dbReference type="Gene3D" id="3.30.10.20">
    <property type="match status" value="1"/>
</dbReference>
<dbReference type="Proteomes" id="UP000076218">
    <property type="component" value="Unassembled WGS sequence"/>
</dbReference>
<feature type="transmembrane region" description="Helical" evidence="2">
    <location>
        <begin position="182"/>
        <end position="205"/>
    </location>
</feature>
<feature type="region of interest" description="Disordered" evidence="1">
    <location>
        <begin position="304"/>
        <end position="325"/>
    </location>
</feature>
<evidence type="ECO:0000259" key="3">
    <source>
        <dbReference type="PROSITE" id="PS51178"/>
    </source>
</evidence>
<dbReference type="Pfam" id="PF03793">
    <property type="entry name" value="PASTA"/>
    <property type="match status" value="1"/>
</dbReference>
<gene>
    <name evidence="4" type="ORF">AWH51_13355</name>
</gene>
<dbReference type="RefSeq" id="WP_063072206.1">
    <property type="nucleotide sequence ID" value="NZ_LQXA01000042.1"/>
</dbReference>
<organism evidence="4 5">
    <name type="scientific">Clavibacter tessellarius</name>
    <dbReference type="NCBI Taxonomy" id="31965"/>
    <lineage>
        <taxon>Bacteria</taxon>
        <taxon>Bacillati</taxon>
        <taxon>Actinomycetota</taxon>
        <taxon>Actinomycetes</taxon>
        <taxon>Micrococcales</taxon>
        <taxon>Microbacteriaceae</taxon>
        <taxon>Clavibacter</taxon>
    </lineage>
</organism>
<evidence type="ECO:0000313" key="5">
    <source>
        <dbReference type="Proteomes" id="UP000076218"/>
    </source>
</evidence>
<dbReference type="AlphaFoldDB" id="A0A154UZH6"/>
<feature type="transmembrane region" description="Helical" evidence="2">
    <location>
        <begin position="157"/>
        <end position="176"/>
    </location>
</feature>
<name>A0A154UZH6_9MICO</name>
<reference evidence="4 5" key="1">
    <citation type="submission" date="2016-01" db="EMBL/GenBank/DDBJ databases">
        <title>Draft genome sequence of Clavibacter michiganensis subsp. tessellarius DOAB 609.</title>
        <authorList>
            <person name="Tambong J.T."/>
        </authorList>
    </citation>
    <scope>NUCLEOTIDE SEQUENCE [LARGE SCALE GENOMIC DNA]</scope>
    <source>
        <strain evidence="4 5">DOAB 609</strain>
    </source>
</reference>
<dbReference type="CDD" id="cd06577">
    <property type="entry name" value="PASTA_pknB"/>
    <property type="match status" value="1"/>
</dbReference>
<feature type="domain" description="PASTA" evidence="3">
    <location>
        <begin position="264"/>
        <end position="333"/>
    </location>
</feature>